<reference evidence="1 2" key="1">
    <citation type="submission" date="2019-08" db="EMBL/GenBank/DDBJ databases">
        <authorList>
            <person name="Peeters C."/>
        </authorList>
    </citation>
    <scope>NUCLEOTIDE SEQUENCE [LARGE SCALE GENOMIC DNA]</scope>
    <source>
        <strain evidence="1 2">LMG 31106</strain>
    </source>
</reference>
<sequence length="210" mass="23473">MEPNLSTERLERGLALAVSSSPLPVVLGWLQAGARPTLGAIGNAIEQRRAAAFCALLDHIDRTVRATLPELMTSRNMLDDDDMLDAWLDRLTPDDLNERPAGCDMPMWFIAFIHTPAVDHNDMPDRARGARLPYVLAKLRNAGADLDAMRGDPDHYGLDSVDRSAVVWLDDHYVALRMLLRIPYERKELRAVVDETLAEAAAPVRRRARL</sequence>
<organism evidence="1 2">
    <name type="scientific">Pandoraea cepalis</name>
    <dbReference type="NCBI Taxonomy" id="2508294"/>
    <lineage>
        <taxon>Bacteria</taxon>
        <taxon>Pseudomonadati</taxon>
        <taxon>Pseudomonadota</taxon>
        <taxon>Betaproteobacteria</taxon>
        <taxon>Burkholderiales</taxon>
        <taxon>Burkholderiaceae</taxon>
        <taxon>Pandoraea</taxon>
    </lineage>
</organism>
<dbReference type="Proteomes" id="UP000384354">
    <property type="component" value="Unassembled WGS sequence"/>
</dbReference>
<proteinExistence type="predicted"/>
<dbReference type="RefSeq" id="WP_150562030.1">
    <property type="nucleotide sequence ID" value="NZ_CABPSL010000001.1"/>
</dbReference>
<protein>
    <submittedName>
        <fullName evidence="1">Uncharacterized protein</fullName>
    </submittedName>
</protein>
<evidence type="ECO:0000313" key="1">
    <source>
        <dbReference type="EMBL" id="VVD61347.1"/>
    </source>
</evidence>
<dbReference type="EMBL" id="CABPSL010000001">
    <property type="protein sequence ID" value="VVD61347.1"/>
    <property type="molecule type" value="Genomic_DNA"/>
</dbReference>
<dbReference type="AlphaFoldDB" id="A0A5E4RDU4"/>
<name>A0A5E4RDU4_9BURK</name>
<accession>A0A5E4RDU4</accession>
<evidence type="ECO:0000313" key="2">
    <source>
        <dbReference type="Proteomes" id="UP000384354"/>
    </source>
</evidence>
<gene>
    <name evidence="1" type="ORF">PCE31106_00112</name>
</gene>